<dbReference type="InterPro" id="IPR029063">
    <property type="entry name" value="SAM-dependent_MTases_sf"/>
</dbReference>
<accession>A0A1M6UK83</accession>
<dbReference type="AlphaFoldDB" id="A0A1M6UK83"/>
<dbReference type="Gene3D" id="3.40.50.150">
    <property type="entry name" value="Vaccinia Virus protein VP39"/>
    <property type="match status" value="1"/>
</dbReference>
<dbReference type="EMBL" id="FRBC01000013">
    <property type="protein sequence ID" value="SHK69655.1"/>
    <property type="molecule type" value="Genomic_DNA"/>
</dbReference>
<evidence type="ECO:0000313" key="2">
    <source>
        <dbReference type="Proteomes" id="UP000184263"/>
    </source>
</evidence>
<dbReference type="SUPFAM" id="SSF53335">
    <property type="entry name" value="S-adenosyl-L-methionine-dependent methyltransferases"/>
    <property type="match status" value="1"/>
</dbReference>
<reference evidence="1 2" key="1">
    <citation type="submission" date="2016-11" db="EMBL/GenBank/DDBJ databases">
        <authorList>
            <person name="Jaros S."/>
            <person name="Januszkiewicz K."/>
            <person name="Wedrychowicz H."/>
        </authorList>
    </citation>
    <scope>NUCLEOTIDE SEQUENCE [LARGE SCALE GENOMIC DNA]</scope>
    <source>
        <strain evidence="1 2">HD4</strain>
    </source>
</reference>
<protein>
    <recommendedName>
        <fullName evidence="3">Methyltransferase domain-containing protein</fullName>
    </recommendedName>
</protein>
<gene>
    <name evidence="1" type="ORF">SAMN05216582_1135</name>
</gene>
<sequence length="310" mass="36261">MDNQIKNDFCKAAEKMFDFCNGYTVVVWGGGIAGQFINYVFRRNNKIVDYNVDKNHSVYTYRPYIIRSLNPRYTRVIVSFPPDENVKKFLESYGFRRGLEYDEIGTWFGRKEQKVLGFENWLEYTYELDITSVPTAGTNKISEESHNFHWGSHDYKFMEAFDSLLIKKDDAVFDYGCGKGGVLLLLKFLVGFNVIGGVEYDEVLYSVAVRNCEKMGLDVTRIIHDDATKLKYEIDDYNYFFFYDPFVGKQFEMVLDNIVNSYNRRSRKIIIIYASPQCDDIIRKNGKFILIKKIEANCMEYPGINIYAME</sequence>
<dbReference type="OrthoDB" id="152418at2"/>
<organism evidence="1 2">
    <name type="scientific">Selenomonas ruminantium</name>
    <dbReference type="NCBI Taxonomy" id="971"/>
    <lineage>
        <taxon>Bacteria</taxon>
        <taxon>Bacillati</taxon>
        <taxon>Bacillota</taxon>
        <taxon>Negativicutes</taxon>
        <taxon>Selenomonadales</taxon>
        <taxon>Selenomonadaceae</taxon>
        <taxon>Selenomonas</taxon>
    </lineage>
</organism>
<evidence type="ECO:0008006" key="3">
    <source>
        <dbReference type="Google" id="ProtNLM"/>
    </source>
</evidence>
<name>A0A1M6UK83_SELRU</name>
<evidence type="ECO:0000313" key="1">
    <source>
        <dbReference type="EMBL" id="SHK69655.1"/>
    </source>
</evidence>
<dbReference type="CDD" id="cd02440">
    <property type="entry name" value="AdoMet_MTases"/>
    <property type="match status" value="1"/>
</dbReference>
<dbReference type="Proteomes" id="UP000184263">
    <property type="component" value="Unassembled WGS sequence"/>
</dbReference>
<proteinExistence type="predicted"/>
<dbReference type="RefSeq" id="WP_073089755.1">
    <property type="nucleotide sequence ID" value="NZ_FRBC01000013.1"/>
</dbReference>